<evidence type="ECO:0000313" key="3">
    <source>
        <dbReference type="Proteomes" id="UP001634393"/>
    </source>
</evidence>
<dbReference type="EMBL" id="JBJXBP010000007">
    <property type="protein sequence ID" value="KAL3820250.1"/>
    <property type="molecule type" value="Genomic_DNA"/>
</dbReference>
<protein>
    <submittedName>
        <fullName evidence="2">Uncharacterized protein</fullName>
    </submittedName>
</protein>
<proteinExistence type="predicted"/>
<feature type="transmembrane region" description="Helical" evidence="1">
    <location>
        <begin position="121"/>
        <end position="144"/>
    </location>
</feature>
<keyword evidence="3" id="KW-1185">Reference proteome</keyword>
<keyword evidence="1" id="KW-0472">Membrane</keyword>
<organism evidence="2 3">
    <name type="scientific">Penstemon smallii</name>
    <dbReference type="NCBI Taxonomy" id="265156"/>
    <lineage>
        <taxon>Eukaryota</taxon>
        <taxon>Viridiplantae</taxon>
        <taxon>Streptophyta</taxon>
        <taxon>Embryophyta</taxon>
        <taxon>Tracheophyta</taxon>
        <taxon>Spermatophyta</taxon>
        <taxon>Magnoliopsida</taxon>
        <taxon>eudicotyledons</taxon>
        <taxon>Gunneridae</taxon>
        <taxon>Pentapetalae</taxon>
        <taxon>asterids</taxon>
        <taxon>lamiids</taxon>
        <taxon>Lamiales</taxon>
        <taxon>Plantaginaceae</taxon>
        <taxon>Cheloneae</taxon>
        <taxon>Penstemon</taxon>
    </lineage>
</organism>
<name>A0ABD3S6X5_9LAMI</name>
<sequence length="177" mass="20652">MTTQQLYIRQITPRTNSWKVKVMVCEKKLNQDVLFREQKVIATLYGDDINLFDDMFRLYETYTILNAKVTLFSDQLQCDQLERKNVIPRNTLIFNFAPSSALQSLAGNQALIGKLNFTNSYFLGFFFFFWVFFEAFMIICNLVADVLSIVVEKRGLRHLIVSGQSRILKEYAIMSDE</sequence>
<dbReference type="SUPFAM" id="SSF50249">
    <property type="entry name" value="Nucleic acid-binding proteins"/>
    <property type="match status" value="1"/>
</dbReference>
<gene>
    <name evidence="2" type="ORF">ACJIZ3_006155</name>
</gene>
<keyword evidence="1" id="KW-1133">Transmembrane helix</keyword>
<evidence type="ECO:0000256" key="1">
    <source>
        <dbReference type="SAM" id="Phobius"/>
    </source>
</evidence>
<dbReference type="Proteomes" id="UP001634393">
    <property type="component" value="Unassembled WGS sequence"/>
</dbReference>
<keyword evidence="1" id="KW-0812">Transmembrane</keyword>
<accession>A0ABD3S6X5</accession>
<dbReference type="InterPro" id="IPR012340">
    <property type="entry name" value="NA-bd_OB-fold"/>
</dbReference>
<reference evidence="2 3" key="1">
    <citation type="submission" date="2024-12" db="EMBL/GenBank/DDBJ databases">
        <title>The unique morphological basis and parallel evolutionary history of personate flowers in Penstemon.</title>
        <authorList>
            <person name="Depatie T.H."/>
            <person name="Wessinger C.A."/>
        </authorList>
    </citation>
    <scope>NUCLEOTIDE SEQUENCE [LARGE SCALE GENOMIC DNA]</scope>
    <source>
        <strain evidence="2">WTNN_2</strain>
        <tissue evidence="2">Leaf</tissue>
    </source>
</reference>
<evidence type="ECO:0000313" key="2">
    <source>
        <dbReference type="EMBL" id="KAL3820250.1"/>
    </source>
</evidence>
<dbReference type="AlphaFoldDB" id="A0ABD3S6X5"/>
<comment type="caution">
    <text evidence="2">The sequence shown here is derived from an EMBL/GenBank/DDBJ whole genome shotgun (WGS) entry which is preliminary data.</text>
</comment>